<reference evidence="1" key="1">
    <citation type="submission" date="2020-03" db="EMBL/GenBank/DDBJ databases">
        <title>The deep terrestrial virosphere.</title>
        <authorList>
            <person name="Holmfeldt K."/>
            <person name="Nilsson E."/>
            <person name="Simone D."/>
            <person name="Lopez-Fernandez M."/>
            <person name="Wu X."/>
            <person name="de Brujin I."/>
            <person name="Lundin D."/>
            <person name="Andersson A."/>
            <person name="Bertilsson S."/>
            <person name="Dopson M."/>
        </authorList>
    </citation>
    <scope>NUCLEOTIDE SEQUENCE</scope>
    <source>
        <strain evidence="1">MM415B02766</strain>
    </source>
</reference>
<dbReference type="EMBL" id="MT142776">
    <property type="protein sequence ID" value="QJA88418.1"/>
    <property type="molecule type" value="Genomic_DNA"/>
</dbReference>
<accession>A0A6M3L5I2</accession>
<proteinExistence type="predicted"/>
<name>A0A6M3L5I2_9ZZZZ</name>
<dbReference type="AlphaFoldDB" id="A0A6M3L5I2"/>
<gene>
    <name evidence="1" type="ORF">MM415B02766_0018</name>
</gene>
<sequence length="77" mass="9224">MMKQDIINRRVIVNEDYTAPFYVPYEMAKRLGHNRPFYLPALEPEEREVLPQAIKKPARHLVTKPLIRKNEYRDITT</sequence>
<organism evidence="1">
    <name type="scientific">viral metagenome</name>
    <dbReference type="NCBI Taxonomy" id="1070528"/>
    <lineage>
        <taxon>unclassified sequences</taxon>
        <taxon>metagenomes</taxon>
        <taxon>organismal metagenomes</taxon>
    </lineage>
</organism>
<evidence type="ECO:0000313" key="1">
    <source>
        <dbReference type="EMBL" id="QJA88418.1"/>
    </source>
</evidence>
<protein>
    <submittedName>
        <fullName evidence="1">Uncharacterized protein</fullName>
    </submittedName>
</protein>